<accession>A0AAN9ZAR3</accession>
<evidence type="ECO:0000313" key="2">
    <source>
        <dbReference type="EMBL" id="KAK7869127.1"/>
    </source>
</evidence>
<organism evidence="2 3">
    <name type="scientific">Gryllus longicercus</name>
    <dbReference type="NCBI Taxonomy" id="2509291"/>
    <lineage>
        <taxon>Eukaryota</taxon>
        <taxon>Metazoa</taxon>
        <taxon>Ecdysozoa</taxon>
        <taxon>Arthropoda</taxon>
        <taxon>Hexapoda</taxon>
        <taxon>Insecta</taxon>
        <taxon>Pterygota</taxon>
        <taxon>Neoptera</taxon>
        <taxon>Polyneoptera</taxon>
        <taxon>Orthoptera</taxon>
        <taxon>Ensifera</taxon>
        <taxon>Gryllidea</taxon>
        <taxon>Grylloidea</taxon>
        <taxon>Gryllidae</taxon>
        <taxon>Gryllinae</taxon>
        <taxon>Gryllus</taxon>
    </lineage>
</organism>
<dbReference type="AlphaFoldDB" id="A0AAN9ZAR3"/>
<gene>
    <name evidence="2" type="ORF">R5R35_006593</name>
</gene>
<name>A0AAN9ZAR3_9ORTH</name>
<keyword evidence="1" id="KW-0732">Signal</keyword>
<reference evidence="2 3" key="1">
    <citation type="submission" date="2024-03" db="EMBL/GenBank/DDBJ databases">
        <title>The genome assembly and annotation of the cricket Gryllus longicercus Weissman &amp; Gray.</title>
        <authorList>
            <person name="Szrajer S."/>
            <person name="Gray D."/>
            <person name="Ylla G."/>
        </authorList>
    </citation>
    <scope>NUCLEOTIDE SEQUENCE [LARGE SCALE GENOMIC DNA]</scope>
    <source>
        <strain evidence="2">DAG 2021-001</strain>
        <tissue evidence="2">Whole body minus gut</tissue>
    </source>
</reference>
<dbReference type="Proteomes" id="UP001378592">
    <property type="component" value="Unassembled WGS sequence"/>
</dbReference>
<feature type="signal peptide" evidence="1">
    <location>
        <begin position="1"/>
        <end position="26"/>
    </location>
</feature>
<evidence type="ECO:0000313" key="3">
    <source>
        <dbReference type="Proteomes" id="UP001378592"/>
    </source>
</evidence>
<comment type="caution">
    <text evidence="2">The sequence shown here is derived from an EMBL/GenBank/DDBJ whole genome shotgun (WGS) entry which is preliminary data.</text>
</comment>
<sequence length="84" mass="8634">MAGSSVPFVLLLAAVYLLAIHSTVVGQSTNSTSSNSTNSTIRVCNGTVLVITLPTNGYPWFFGYPPVGGGGPQFGHKHGGRGRG</sequence>
<feature type="chain" id="PRO_5042921899" description="Accessory gland protein" evidence="1">
    <location>
        <begin position="27"/>
        <end position="84"/>
    </location>
</feature>
<evidence type="ECO:0008006" key="4">
    <source>
        <dbReference type="Google" id="ProtNLM"/>
    </source>
</evidence>
<evidence type="ECO:0000256" key="1">
    <source>
        <dbReference type="SAM" id="SignalP"/>
    </source>
</evidence>
<keyword evidence="3" id="KW-1185">Reference proteome</keyword>
<protein>
    <recommendedName>
        <fullName evidence="4">Accessory gland protein</fullName>
    </recommendedName>
</protein>
<dbReference type="EMBL" id="JAZDUA010000079">
    <property type="protein sequence ID" value="KAK7869127.1"/>
    <property type="molecule type" value="Genomic_DNA"/>
</dbReference>
<proteinExistence type="predicted"/>